<name>A0ABP8YD96_9MICO</name>
<feature type="transmembrane region" description="Helical" evidence="1">
    <location>
        <begin position="26"/>
        <end position="49"/>
    </location>
</feature>
<reference evidence="3" key="1">
    <citation type="journal article" date="2019" name="Int. J. Syst. Evol. Microbiol.">
        <title>The Global Catalogue of Microorganisms (GCM) 10K type strain sequencing project: providing services to taxonomists for standard genome sequencing and annotation.</title>
        <authorList>
            <consortium name="The Broad Institute Genomics Platform"/>
            <consortium name="The Broad Institute Genome Sequencing Center for Infectious Disease"/>
            <person name="Wu L."/>
            <person name="Ma J."/>
        </authorList>
    </citation>
    <scope>NUCLEOTIDE SEQUENCE [LARGE SCALE GENOMIC DNA]</scope>
    <source>
        <strain evidence="3">JCM 18961</strain>
    </source>
</reference>
<proteinExistence type="predicted"/>
<protein>
    <recommendedName>
        <fullName evidence="4">Fenitrothion hydrolase</fullName>
    </recommendedName>
</protein>
<feature type="transmembrane region" description="Helical" evidence="1">
    <location>
        <begin position="381"/>
        <end position="406"/>
    </location>
</feature>
<feature type="transmembrane region" description="Helical" evidence="1">
    <location>
        <begin position="158"/>
        <end position="177"/>
    </location>
</feature>
<comment type="caution">
    <text evidence="2">The sequence shown here is derived from an EMBL/GenBank/DDBJ whole genome shotgun (WGS) entry which is preliminary data.</text>
</comment>
<keyword evidence="1" id="KW-0812">Transmembrane</keyword>
<keyword evidence="3" id="KW-1185">Reference proteome</keyword>
<keyword evidence="1" id="KW-0472">Membrane</keyword>
<evidence type="ECO:0000313" key="2">
    <source>
        <dbReference type="EMBL" id="GAA4724646.1"/>
    </source>
</evidence>
<feature type="transmembrane region" description="Helical" evidence="1">
    <location>
        <begin position="324"/>
        <end position="345"/>
    </location>
</feature>
<feature type="transmembrane region" description="Helical" evidence="1">
    <location>
        <begin position="109"/>
        <end position="130"/>
    </location>
</feature>
<feature type="transmembrane region" description="Helical" evidence="1">
    <location>
        <begin position="189"/>
        <end position="209"/>
    </location>
</feature>
<dbReference type="RefSeq" id="WP_345503482.1">
    <property type="nucleotide sequence ID" value="NZ_BAABLO010000011.1"/>
</dbReference>
<feature type="transmembrane region" description="Helical" evidence="1">
    <location>
        <begin position="418"/>
        <end position="442"/>
    </location>
</feature>
<evidence type="ECO:0000256" key="1">
    <source>
        <dbReference type="SAM" id="Phobius"/>
    </source>
</evidence>
<feature type="transmembrane region" description="Helical" evidence="1">
    <location>
        <begin position="287"/>
        <end position="312"/>
    </location>
</feature>
<accession>A0ABP8YD96</accession>
<dbReference type="EMBL" id="BAABLO010000011">
    <property type="protein sequence ID" value="GAA4724646.1"/>
    <property type="molecule type" value="Genomic_DNA"/>
</dbReference>
<organism evidence="2 3">
    <name type="scientific">Pedococcus ginsenosidimutans</name>
    <dbReference type="NCBI Taxonomy" id="490570"/>
    <lineage>
        <taxon>Bacteria</taxon>
        <taxon>Bacillati</taxon>
        <taxon>Actinomycetota</taxon>
        <taxon>Actinomycetes</taxon>
        <taxon>Micrococcales</taxon>
        <taxon>Intrasporangiaceae</taxon>
        <taxon>Pedococcus</taxon>
    </lineage>
</organism>
<feature type="transmembrane region" description="Helical" evidence="1">
    <location>
        <begin position="61"/>
        <end position="89"/>
    </location>
</feature>
<evidence type="ECO:0000313" key="3">
    <source>
        <dbReference type="Proteomes" id="UP001500556"/>
    </source>
</evidence>
<evidence type="ECO:0008006" key="4">
    <source>
        <dbReference type="Google" id="ProtNLM"/>
    </source>
</evidence>
<dbReference type="Proteomes" id="UP001500556">
    <property type="component" value="Unassembled WGS sequence"/>
</dbReference>
<keyword evidence="1" id="KW-1133">Transmembrane helix</keyword>
<gene>
    <name evidence="2" type="ORF">GCM10025782_23390</name>
</gene>
<sequence>MSVAVAGPLAMVPTHGVGSREDLPLPFNLLLIGAGLALVVSFVALGALWKQPRLHREDGRLLPIMLSLALDSAPVRAVFVVLSLVITGWTLAALVAGADTANNPVPSVVYVWLWVGLAFSSMLFGGYWRLVNPVRWLRRGLLAVGRIEEDFALAEYRLGYWPAALGLLAFAWLELVAPDNADLFTMRVAIFGYLLVSLVLGLAFGPAYLRTGDPFTAWSSLYGTLSPLGRRADGRWVLRTPLHGPLMVDAQPGLLAVTSVMLGTTAYDGFSGETRWYSFVQSSSLPAAVWETAALVTFCLVVAGSLALAAVLSARLAGVSPRGVASAFAPSLLPIAAGYLIAHYWSLWVWEGTHGLAKMSDPLGTGANLLGTAGLNAPEALIAPGFVAGVQVVSIITGHVLGVVLAHERAVALFPRRAAVLGQLPLLALMVVYTVGGLTLLFSS</sequence>